<dbReference type="RefSeq" id="WP_008845775.1">
    <property type="nucleotide sequence ID" value="NZ_BAEN01000065.1"/>
</dbReference>
<dbReference type="STRING" id="1127673.GLIP_3357"/>
<keyword evidence="1" id="KW-1133">Transmembrane helix</keyword>
<dbReference type="EMBL" id="BAEN01000065">
    <property type="protein sequence ID" value="GAC15971.1"/>
    <property type="molecule type" value="Genomic_DNA"/>
</dbReference>
<feature type="transmembrane region" description="Helical" evidence="1">
    <location>
        <begin position="12"/>
        <end position="32"/>
    </location>
</feature>
<dbReference type="InterPro" id="IPR023991">
    <property type="entry name" value="Bacteriocin_IIb_lactobn/cerein"/>
</dbReference>
<comment type="caution">
    <text evidence="2">The sequence shown here is derived from an EMBL/GenBank/DDBJ whole genome shotgun (WGS) entry which is preliminary data.</text>
</comment>
<gene>
    <name evidence="2" type="ORF">GLIP_3357</name>
</gene>
<evidence type="ECO:0000256" key="1">
    <source>
        <dbReference type="SAM" id="Phobius"/>
    </source>
</evidence>
<evidence type="ECO:0000313" key="2">
    <source>
        <dbReference type="EMBL" id="GAC15971.1"/>
    </source>
</evidence>
<evidence type="ECO:0000313" key="3">
    <source>
        <dbReference type="Proteomes" id="UP000006334"/>
    </source>
</evidence>
<keyword evidence="3" id="KW-1185">Reference proteome</keyword>
<keyword evidence="1" id="KW-0812">Transmembrane</keyword>
<accession>K6XWE2</accession>
<keyword evidence="1" id="KW-0472">Membrane</keyword>
<dbReference type="NCBIfam" id="TIGR03949">
    <property type="entry name" value="bact_IIb_cerein"/>
    <property type="match status" value="1"/>
</dbReference>
<proteinExistence type="predicted"/>
<protein>
    <recommendedName>
        <fullName evidence="4">Class IIb bacteriocin, lactobin A/cerein 7B family</fullName>
    </recommendedName>
</protein>
<dbReference type="Proteomes" id="UP000006334">
    <property type="component" value="Unassembled WGS sequence"/>
</dbReference>
<reference evidence="2 3" key="1">
    <citation type="journal article" date="2017" name="Antonie Van Leeuwenhoek">
        <title>Rhizobium rhizosphaerae sp. nov., a novel species isolated from rice rhizosphere.</title>
        <authorList>
            <person name="Zhao J.J."/>
            <person name="Zhang J."/>
            <person name="Zhang R.J."/>
            <person name="Zhang C.W."/>
            <person name="Yin H.Q."/>
            <person name="Zhang X.X."/>
        </authorList>
    </citation>
    <scope>NUCLEOTIDE SEQUENCE [LARGE SCALE GENOMIC DNA]</scope>
    <source>
        <strain evidence="2 3">E3</strain>
    </source>
</reference>
<evidence type="ECO:0008006" key="4">
    <source>
        <dbReference type="Google" id="ProtNLM"/>
    </source>
</evidence>
<sequence length="54" mass="5778">MRELNEMQLEDVNGGVAPLVVFGGVMTAVGYVNSLPGLMSFGRGLGYGWYDATH</sequence>
<organism evidence="2 3">
    <name type="scientific">Aliiglaciecola lipolytica E3</name>
    <dbReference type="NCBI Taxonomy" id="1127673"/>
    <lineage>
        <taxon>Bacteria</taxon>
        <taxon>Pseudomonadati</taxon>
        <taxon>Pseudomonadota</taxon>
        <taxon>Gammaproteobacteria</taxon>
        <taxon>Alteromonadales</taxon>
        <taxon>Alteromonadaceae</taxon>
        <taxon>Aliiglaciecola</taxon>
    </lineage>
</organism>
<name>K6XWE2_9ALTE</name>
<dbReference type="AlphaFoldDB" id="K6XWE2"/>